<feature type="compositionally biased region" description="Polar residues" evidence="1">
    <location>
        <begin position="654"/>
        <end position="670"/>
    </location>
</feature>
<dbReference type="InterPro" id="IPR008974">
    <property type="entry name" value="TRAF-like"/>
</dbReference>
<feature type="compositionally biased region" description="Basic and acidic residues" evidence="1">
    <location>
        <begin position="427"/>
        <end position="477"/>
    </location>
</feature>
<dbReference type="SUPFAM" id="SSF49599">
    <property type="entry name" value="TRAF domain-like"/>
    <property type="match status" value="1"/>
</dbReference>
<dbReference type="Proteomes" id="UP001489004">
    <property type="component" value="Unassembled WGS sequence"/>
</dbReference>
<protein>
    <recommendedName>
        <fullName evidence="2">MATH domain-containing protein</fullName>
    </recommendedName>
</protein>
<evidence type="ECO:0000313" key="3">
    <source>
        <dbReference type="EMBL" id="KAK9820474.1"/>
    </source>
</evidence>
<feature type="compositionally biased region" description="Polar residues" evidence="1">
    <location>
        <begin position="496"/>
        <end position="512"/>
    </location>
</feature>
<feature type="compositionally biased region" description="Low complexity" evidence="1">
    <location>
        <begin position="558"/>
        <end position="580"/>
    </location>
</feature>
<comment type="caution">
    <text evidence="3">The sequence shown here is derived from an EMBL/GenBank/DDBJ whole genome shotgun (WGS) entry which is preliminary data.</text>
</comment>
<organism evidence="3 4">
    <name type="scientific">[Myrmecia] bisecta</name>
    <dbReference type="NCBI Taxonomy" id="41462"/>
    <lineage>
        <taxon>Eukaryota</taxon>
        <taxon>Viridiplantae</taxon>
        <taxon>Chlorophyta</taxon>
        <taxon>core chlorophytes</taxon>
        <taxon>Trebouxiophyceae</taxon>
        <taxon>Trebouxiales</taxon>
        <taxon>Trebouxiaceae</taxon>
        <taxon>Myrmecia</taxon>
    </lineage>
</organism>
<evidence type="ECO:0000256" key="1">
    <source>
        <dbReference type="SAM" id="MobiDB-lite"/>
    </source>
</evidence>
<feature type="compositionally biased region" description="Polar residues" evidence="1">
    <location>
        <begin position="616"/>
        <end position="636"/>
    </location>
</feature>
<feature type="compositionally biased region" description="Low complexity" evidence="1">
    <location>
        <begin position="587"/>
        <end position="609"/>
    </location>
</feature>
<dbReference type="PANTHER" id="PTHR47477">
    <property type="entry name" value="TNF RECEPTOR-ASSOCIATED FACTOR HOMOLOG 1A"/>
    <property type="match status" value="1"/>
</dbReference>
<reference evidence="3 4" key="1">
    <citation type="journal article" date="2024" name="Nat. Commun.">
        <title>Phylogenomics reveals the evolutionary origins of lichenization in chlorophyte algae.</title>
        <authorList>
            <person name="Puginier C."/>
            <person name="Libourel C."/>
            <person name="Otte J."/>
            <person name="Skaloud P."/>
            <person name="Haon M."/>
            <person name="Grisel S."/>
            <person name="Petersen M."/>
            <person name="Berrin J.G."/>
            <person name="Delaux P.M."/>
            <person name="Dal Grande F."/>
            <person name="Keller J."/>
        </authorList>
    </citation>
    <scope>NUCLEOTIDE SEQUENCE [LARGE SCALE GENOMIC DNA]</scope>
    <source>
        <strain evidence="3 4">SAG 2043</strain>
    </source>
</reference>
<evidence type="ECO:0000313" key="4">
    <source>
        <dbReference type="Proteomes" id="UP001489004"/>
    </source>
</evidence>
<feature type="domain" description="MATH" evidence="2">
    <location>
        <begin position="34"/>
        <end position="156"/>
    </location>
</feature>
<dbReference type="AlphaFoldDB" id="A0AAW1QGC5"/>
<proteinExistence type="predicted"/>
<dbReference type="Pfam" id="PF22486">
    <property type="entry name" value="MATH_2"/>
    <property type="match status" value="1"/>
</dbReference>
<feature type="compositionally biased region" description="Low complexity" evidence="1">
    <location>
        <begin position="676"/>
        <end position="700"/>
    </location>
</feature>
<feature type="region of interest" description="Disordered" evidence="1">
    <location>
        <begin position="412"/>
        <end position="722"/>
    </location>
</feature>
<feature type="compositionally biased region" description="Basic residues" evidence="1">
    <location>
        <begin position="417"/>
        <end position="426"/>
    </location>
</feature>
<evidence type="ECO:0000259" key="2">
    <source>
        <dbReference type="PROSITE" id="PS50144"/>
    </source>
</evidence>
<gene>
    <name evidence="3" type="ORF">WJX72_010699</name>
</gene>
<dbReference type="SMART" id="SM00061">
    <property type="entry name" value="MATH"/>
    <property type="match status" value="1"/>
</dbReference>
<dbReference type="InterPro" id="IPR055327">
    <property type="entry name" value="TRAF1A/B"/>
</dbReference>
<keyword evidence="4" id="KW-1185">Reference proteome</keyword>
<dbReference type="EMBL" id="JALJOR010000003">
    <property type="protein sequence ID" value="KAK9820474.1"/>
    <property type="molecule type" value="Genomic_DNA"/>
</dbReference>
<dbReference type="Gene3D" id="2.60.210.10">
    <property type="entry name" value="Apoptosis, Tumor Necrosis Factor Receptor Associated Protein 2, Chain A"/>
    <property type="match status" value="1"/>
</dbReference>
<feature type="compositionally biased region" description="Polar residues" evidence="1">
    <location>
        <begin position="538"/>
        <end position="547"/>
    </location>
</feature>
<name>A0AAW1QGC5_9CHLO</name>
<dbReference type="PANTHER" id="PTHR47477:SF8">
    <property type="entry name" value="TNF RECEPTOR-ASSOCIATED FACTOR HOMOLOG 1A"/>
    <property type="match status" value="1"/>
</dbReference>
<dbReference type="InterPro" id="IPR002083">
    <property type="entry name" value="MATH/TRAF_dom"/>
</dbReference>
<dbReference type="CDD" id="cd00121">
    <property type="entry name" value="MATH"/>
    <property type="match status" value="1"/>
</dbReference>
<dbReference type="PROSITE" id="PS50144">
    <property type="entry name" value="MATH"/>
    <property type="match status" value="1"/>
</dbReference>
<accession>A0AAW1QGC5</accession>
<feature type="compositionally biased region" description="Low complexity" evidence="1">
    <location>
        <begin position="513"/>
        <end position="528"/>
    </location>
</feature>
<sequence>MKRDFIVVRSAIDSCSASSSYLEDDSGPKPADLYGKFTWKIENFSEISKRELRSTIFEVGSYKWYILVYPQGCDVCNHLSLFLCVADYDKLLPGWSHFAQFTIAVVNKDPKKSKYSDTLHRFCKKEHDWGWKKFMELNKVLEGFTVSNTLVIKAQVQVIRDRVGMPFRCLDPQYRRELVRVYLTNVEGICRRFVDEKREMLSRLREDLGGFRAFWQALDPKRRRVLAAEKGDIILKGVVKRFFNEKEVTSTLVMDALFSGCKQLEEAFRTSQSTAAAKGKKKDKQADAGTSGVVIQADKNMFAVMGDVLAVLERAATETIPPFRDDKGADTLTVRSGQDVDEYSKDYVERDERRLADLGRRAVEMYAVAHIFSELENAFSEAESIKRQDALIKEEEEAGRLEDERSAARAAVEREKKARKKERRKAKLEAERAKKEAEESEKAAAEAERRAEEQRKERALLEQRKADKQKRDQERDSALAGRGMHLKSAEAAAAATRQQSGLSKGQAKANSKASAQEEAARASTAERSGLANGGEAGVSTSTSSAKQGASPPTHARQASLESDSSAVSSAADGGSTSSFDSADEQVATTASRPASAAAAAKDAQPSASAHDATLDRQASSALHTASSLNSTYSSATALDASSSGSGHESHAASRTSSVDLASDAQPSHSSAGPIPSQASAQDAASLAHTLSPQPLSSSSSGMLGDMAAGPSSPGRMGQAANGEASFSASMLMQQHGMQFVSPMPAKQRADPGGIADSPGLDDFAHMGLITDLLD</sequence>